<gene>
    <name evidence="9" type="ORF">E6K76_07505</name>
</gene>
<reference evidence="9 10" key="1">
    <citation type="journal article" date="2019" name="Nat. Microbiol.">
        <title>Mediterranean grassland soil C-N compound turnover is dependent on rainfall and depth, and is mediated by genomically divergent microorganisms.</title>
        <authorList>
            <person name="Diamond S."/>
            <person name="Andeer P.F."/>
            <person name="Li Z."/>
            <person name="Crits-Christoph A."/>
            <person name="Burstein D."/>
            <person name="Anantharaman K."/>
            <person name="Lane K.R."/>
            <person name="Thomas B.C."/>
            <person name="Pan C."/>
            <person name="Northen T.R."/>
            <person name="Banfield J.F."/>
        </authorList>
    </citation>
    <scope>NUCLEOTIDE SEQUENCE [LARGE SCALE GENOMIC DNA]</scope>
    <source>
        <strain evidence="9">WS_6</strain>
    </source>
</reference>
<comment type="cofactor">
    <cofactor evidence="1">
        <name>Zn(2+)</name>
        <dbReference type="ChEBI" id="CHEBI:29105"/>
    </cofactor>
</comment>
<dbReference type="Pfam" id="PF01717">
    <property type="entry name" value="Meth_synt_2"/>
    <property type="match status" value="1"/>
</dbReference>
<evidence type="ECO:0000256" key="2">
    <source>
        <dbReference type="ARBA" id="ARBA00007909"/>
    </source>
</evidence>
<evidence type="ECO:0000256" key="5">
    <source>
        <dbReference type="ARBA" id="ARBA00022679"/>
    </source>
</evidence>
<comment type="caution">
    <text evidence="9">The sequence shown here is derived from an EMBL/GenBank/DDBJ whole genome shotgun (WGS) entry which is preliminary data.</text>
</comment>
<dbReference type="Gene3D" id="3.20.20.210">
    <property type="match status" value="1"/>
</dbReference>
<keyword evidence="4" id="KW-0028">Amino-acid biosynthesis</keyword>
<evidence type="ECO:0000256" key="4">
    <source>
        <dbReference type="ARBA" id="ARBA00022605"/>
    </source>
</evidence>
<comment type="similarity">
    <text evidence="2">Belongs to the archaeal MetE family.</text>
</comment>
<dbReference type="CDD" id="cd03311">
    <property type="entry name" value="CIMS_C_terminal_like"/>
    <property type="match status" value="1"/>
</dbReference>
<dbReference type="GO" id="GO:0008270">
    <property type="term" value="F:zinc ion binding"/>
    <property type="evidence" value="ECO:0007669"/>
    <property type="project" value="InterPro"/>
</dbReference>
<dbReference type="NCBIfam" id="NF003317">
    <property type="entry name" value="PRK04326.1"/>
    <property type="match status" value="1"/>
</dbReference>
<dbReference type="GO" id="GO:0003871">
    <property type="term" value="F:5-methyltetrahydropteroyltriglutamate-homocysteine S-methyltransferase activity"/>
    <property type="evidence" value="ECO:0007669"/>
    <property type="project" value="InterPro"/>
</dbReference>
<keyword evidence="5" id="KW-0808">Transferase</keyword>
<sequence>MPRGLWTTTVGSFPKPPHLERARNQFARGEISAERLNELEREATIEVIRSQEEIGLDILVDGELYRGDMTTFFAERMDGFQISNPVRSYGNRYYRKPVATGPVRRTDPWTVDWWKFAQSQTSKPVKGMLTGPYTMMDWSFNEHYPSREALAMDLAEAIREEAIALVEAGAKFVQVDEPAISVRPEELKLAVRALGRAVEGVKAKTITHICYGDFDVIYPALLDLPVDMIDLEMANSRYDLLDRFRQHRFTKEIGYGVLDVHSHRIETKEEVKQGILRGLEILKPEQMYIDPDCGLKTRTVEEAKEKLAVMVAAVREVRKERGITA</sequence>
<protein>
    <submittedName>
        <fullName evidence="9">Methionine synthase</fullName>
    </submittedName>
</protein>
<proteinExistence type="inferred from homology"/>
<dbReference type="EMBL" id="VBOW01000032">
    <property type="protein sequence ID" value="TMQ58579.1"/>
    <property type="molecule type" value="Genomic_DNA"/>
</dbReference>
<evidence type="ECO:0000313" key="9">
    <source>
        <dbReference type="EMBL" id="TMQ58579.1"/>
    </source>
</evidence>
<dbReference type="PANTHER" id="PTHR30519">
    <property type="entry name" value="5-METHYLTETRAHYDROPTEROYLTRIGLUTAMATE--HOMOCYSTEINE METHYLTRANSFERASE"/>
    <property type="match status" value="1"/>
</dbReference>
<dbReference type="InterPro" id="IPR038071">
    <property type="entry name" value="UROD/MetE-like_sf"/>
</dbReference>
<dbReference type="GO" id="GO:0009086">
    <property type="term" value="P:methionine biosynthetic process"/>
    <property type="evidence" value="ECO:0007669"/>
    <property type="project" value="InterPro"/>
</dbReference>
<dbReference type="InterPro" id="IPR022921">
    <property type="entry name" value="MetE_arc"/>
</dbReference>
<dbReference type="SUPFAM" id="SSF51726">
    <property type="entry name" value="UROD/MetE-like"/>
    <property type="match status" value="1"/>
</dbReference>
<keyword evidence="3" id="KW-0489">Methyltransferase</keyword>
<evidence type="ECO:0000256" key="6">
    <source>
        <dbReference type="ARBA" id="ARBA00022723"/>
    </source>
</evidence>
<feature type="domain" description="Cobalamin-independent methionine synthase MetE C-terminal/archaeal" evidence="8">
    <location>
        <begin position="6"/>
        <end position="314"/>
    </location>
</feature>
<keyword evidence="7" id="KW-0862">Zinc</keyword>
<keyword evidence="6" id="KW-0479">Metal-binding</keyword>
<evidence type="ECO:0000313" key="10">
    <source>
        <dbReference type="Proteomes" id="UP000316852"/>
    </source>
</evidence>
<dbReference type="Proteomes" id="UP000316852">
    <property type="component" value="Unassembled WGS sequence"/>
</dbReference>
<name>A0A538T4K4_UNCEI</name>
<organism evidence="9 10">
    <name type="scientific">Eiseniibacteriota bacterium</name>
    <dbReference type="NCBI Taxonomy" id="2212470"/>
    <lineage>
        <taxon>Bacteria</taxon>
        <taxon>Candidatus Eiseniibacteriota</taxon>
    </lineage>
</organism>
<dbReference type="AlphaFoldDB" id="A0A538T4K4"/>
<dbReference type="HAMAP" id="MF_00288">
    <property type="entry name" value="MetE"/>
    <property type="match status" value="1"/>
</dbReference>
<evidence type="ECO:0000256" key="7">
    <source>
        <dbReference type="ARBA" id="ARBA00022833"/>
    </source>
</evidence>
<evidence type="ECO:0000259" key="8">
    <source>
        <dbReference type="Pfam" id="PF01717"/>
    </source>
</evidence>
<dbReference type="GO" id="GO:0032259">
    <property type="term" value="P:methylation"/>
    <property type="evidence" value="ECO:0007669"/>
    <property type="project" value="UniProtKB-KW"/>
</dbReference>
<evidence type="ECO:0000256" key="1">
    <source>
        <dbReference type="ARBA" id="ARBA00001947"/>
    </source>
</evidence>
<accession>A0A538T4K4</accession>
<evidence type="ECO:0000256" key="3">
    <source>
        <dbReference type="ARBA" id="ARBA00022603"/>
    </source>
</evidence>
<dbReference type="InterPro" id="IPR002629">
    <property type="entry name" value="Met_Synth_C/arc"/>
</dbReference>